<evidence type="ECO:0000313" key="5">
    <source>
        <dbReference type="EMBL" id="RKQ91343.1"/>
    </source>
</evidence>
<comment type="cofactor">
    <cofactor evidence="1">
        <name>Mg(2+)</name>
        <dbReference type="ChEBI" id="CHEBI:18420"/>
    </cofactor>
</comment>
<accession>A0A660LBW0</accession>
<dbReference type="NCBIfam" id="TIGR01549">
    <property type="entry name" value="HAD-SF-IA-v1"/>
    <property type="match status" value="1"/>
</dbReference>
<name>A0A660LBW0_9ACTN</name>
<evidence type="ECO:0000256" key="3">
    <source>
        <dbReference type="ARBA" id="ARBA00022723"/>
    </source>
</evidence>
<dbReference type="InterPro" id="IPR023198">
    <property type="entry name" value="PGP-like_dom2"/>
</dbReference>
<evidence type="ECO:0000256" key="4">
    <source>
        <dbReference type="ARBA" id="ARBA00022842"/>
    </source>
</evidence>
<dbReference type="InterPro" id="IPR051600">
    <property type="entry name" value="Beta-PGM-like"/>
</dbReference>
<dbReference type="Gene3D" id="1.10.150.240">
    <property type="entry name" value="Putative phosphatase, domain 2"/>
    <property type="match status" value="1"/>
</dbReference>
<dbReference type="InterPro" id="IPR023214">
    <property type="entry name" value="HAD_sf"/>
</dbReference>
<evidence type="ECO:0000256" key="1">
    <source>
        <dbReference type="ARBA" id="ARBA00001946"/>
    </source>
</evidence>
<keyword evidence="5" id="KW-0378">Hydrolase</keyword>
<dbReference type="NCBIfam" id="TIGR01509">
    <property type="entry name" value="HAD-SF-IA-v3"/>
    <property type="match status" value="1"/>
</dbReference>
<evidence type="ECO:0000256" key="2">
    <source>
        <dbReference type="ARBA" id="ARBA00006171"/>
    </source>
</evidence>
<keyword evidence="3" id="KW-0479">Metal-binding</keyword>
<comment type="similarity">
    <text evidence="2">Belongs to the HAD-like hydrolase superfamily. CbbY/CbbZ/Gph/YieH family.</text>
</comment>
<dbReference type="PANTHER" id="PTHR46193:SF10">
    <property type="entry name" value="6-PHOSPHOGLUCONATE PHOSPHATASE"/>
    <property type="match status" value="1"/>
</dbReference>
<sequence length="208" mass="22160">MIFDCDGTLVDSEPLSGEAWRRTLAPYGYAVTDADLEACLGTTYKRTHAYMSQRVEIPPPETLKVDLHATLFGLYETQLKPFPDALQALAELRERGVPVAVASSSVRERLDRTLASVGLEFDITIAGDEVEHGKPSPDMFLRAAERLEIAPKRCVVVEDSAPGVAAGRAAGMPTLAVCRVPGTEASLAVADRVVNIISAAGILALGAL</sequence>
<dbReference type="SUPFAM" id="SSF56784">
    <property type="entry name" value="HAD-like"/>
    <property type="match status" value="1"/>
</dbReference>
<gene>
    <name evidence="5" type="ORF">C8N24_1165</name>
</gene>
<dbReference type="SFLD" id="SFLDS00003">
    <property type="entry name" value="Haloacid_Dehalogenase"/>
    <property type="match status" value="1"/>
</dbReference>
<dbReference type="GO" id="GO:0046872">
    <property type="term" value="F:metal ion binding"/>
    <property type="evidence" value="ECO:0007669"/>
    <property type="project" value="UniProtKB-KW"/>
</dbReference>
<dbReference type="GO" id="GO:0016787">
    <property type="term" value="F:hydrolase activity"/>
    <property type="evidence" value="ECO:0007669"/>
    <property type="project" value="UniProtKB-KW"/>
</dbReference>
<dbReference type="CDD" id="cd07505">
    <property type="entry name" value="HAD_BPGM-like"/>
    <property type="match status" value="1"/>
</dbReference>
<evidence type="ECO:0000313" key="6">
    <source>
        <dbReference type="Proteomes" id="UP000278962"/>
    </source>
</evidence>
<reference evidence="5 6" key="1">
    <citation type="submission" date="2018-10" db="EMBL/GenBank/DDBJ databases">
        <title>Genomic Encyclopedia of Archaeal and Bacterial Type Strains, Phase II (KMG-II): from individual species to whole genera.</title>
        <authorList>
            <person name="Goeker M."/>
        </authorList>
    </citation>
    <scope>NUCLEOTIDE SEQUENCE [LARGE SCALE GENOMIC DNA]</scope>
    <source>
        <strain evidence="5 6">DSM 14954</strain>
    </source>
</reference>
<dbReference type="SFLD" id="SFLDG01129">
    <property type="entry name" value="C1.5:_HAD__Beta-PGM__Phosphata"/>
    <property type="match status" value="1"/>
</dbReference>
<proteinExistence type="inferred from homology"/>
<keyword evidence="4" id="KW-0460">Magnesium</keyword>
<organism evidence="5 6">
    <name type="scientific">Solirubrobacter pauli</name>
    <dbReference type="NCBI Taxonomy" id="166793"/>
    <lineage>
        <taxon>Bacteria</taxon>
        <taxon>Bacillati</taxon>
        <taxon>Actinomycetota</taxon>
        <taxon>Thermoleophilia</taxon>
        <taxon>Solirubrobacterales</taxon>
        <taxon>Solirubrobacteraceae</taxon>
        <taxon>Solirubrobacter</taxon>
    </lineage>
</organism>
<dbReference type="PANTHER" id="PTHR46193">
    <property type="entry name" value="6-PHOSPHOGLUCONATE PHOSPHATASE"/>
    <property type="match status" value="1"/>
</dbReference>
<dbReference type="RefSeq" id="WP_245971907.1">
    <property type="nucleotide sequence ID" value="NZ_RBIL01000001.1"/>
</dbReference>
<dbReference type="Proteomes" id="UP000278962">
    <property type="component" value="Unassembled WGS sequence"/>
</dbReference>
<keyword evidence="6" id="KW-1185">Reference proteome</keyword>
<dbReference type="InterPro" id="IPR036412">
    <property type="entry name" value="HAD-like_sf"/>
</dbReference>
<dbReference type="Pfam" id="PF00702">
    <property type="entry name" value="Hydrolase"/>
    <property type="match status" value="1"/>
</dbReference>
<dbReference type="InterPro" id="IPR006439">
    <property type="entry name" value="HAD-SF_hydro_IA"/>
</dbReference>
<comment type="caution">
    <text evidence="5">The sequence shown here is derived from an EMBL/GenBank/DDBJ whole genome shotgun (WGS) entry which is preliminary data.</text>
</comment>
<dbReference type="Gene3D" id="3.40.50.1000">
    <property type="entry name" value="HAD superfamily/HAD-like"/>
    <property type="match status" value="1"/>
</dbReference>
<dbReference type="EMBL" id="RBIL01000001">
    <property type="protein sequence ID" value="RKQ91343.1"/>
    <property type="molecule type" value="Genomic_DNA"/>
</dbReference>
<dbReference type="AlphaFoldDB" id="A0A660LBW0"/>
<protein>
    <submittedName>
        <fullName evidence="5">HAD superfamily hydrolase (TIGR01509 family)/HAD superfamily hydrolase (TIGR01549 family)</fullName>
    </submittedName>
</protein>
<dbReference type="SFLD" id="SFLDG01135">
    <property type="entry name" value="C1.5.6:_HAD__Beta-PGM__Phospha"/>
    <property type="match status" value="1"/>
</dbReference>